<keyword evidence="6" id="KW-0804">Transcription</keyword>
<dbReference type="Pfam" id="PF21695">
    <property type="entry name" value="GlnR_1st"/>
    <property type="match status" value="1"/>
</dbReference>
<dbReference type="KEGG" id="mshg:MSG_01690"/>
<keyword evidence="8" id="KW-1185">Reference proteome</keyword>
<dbReference type="GO" id="GO:0000976">
    <property type="term" value="F:transcription cis-regulatory region binding"/>
    <property type="evidence" value="ECO:0007669"/>
    <property type="project" value="TreeGrafter"/>
</dbReference>
<dbReference type="CDD" id="cd00383">
    <property type="entry name" value="trans_reg_C"/>
    <property type="match status" value="1"/>
</dbReference>
<evidence type="ECO:0000256" key="4">
    <source>
        <dbReference type="ARBA" id="ARBA00023125"/>
    </source>
</evidence>
<proteinExistence type="predicted"/>
<dbReference type="PANTHER" id="PTHR48111:SF16">
    <property type="entry name" value="TRANSCRIPTIONAL REGULATORY PROTEIN GLNR"/>
    <property type="match status" value="1"/>
</dbReference>
<evidence type="ECO:0000256" key="6">
    <source>
        <dbReference type="ARBA" id="ARBA00023163"/>
    </source>
</evidence>
<dbReference type="Gene3D" id="3.40.50.2300">
    <property type="match status" value="1"/>
</dbReference>
<dbReference type="InterPro" id="IPR039420">
    <property type="entry name" value="WalR-like"/>
</dbReference>
<dbReference type="Proteomes" id="UP000217736">
    <property type="component" value="Chromosome"/>
</dbReference>
<dbReference type="InterPro" id="IPR036388">
    <property type="entry name" value="WH-like_DNA-bd_sf"/>
</dbReference>
<dbReference type="SUPFAM" id="SSF46894">
    <property type="entry name" value="C-terminal effector domain of the bipartite response regulators"/>
    <property type="match status" value="1"/>
</dbReference>
<gene>
    <name evidence="7" type="ORF">MSG_01690</name>
</gene>
<dbReference type="InterPro" id="IPR049170">
    <property type="entry name" value="GlnR_N"/>
</dbReference>
<dbReference type="AlphaFoldDB" id="A0A1Z4EFV2"/>
<evidence type="ECO:0000256" key="2">
    <source>
        <dbReference type="ARBA" id="ARBA00023012"/>
    </source>
</evidence>
<dbReference type="PROSITE" id="PS51755">
    <property type="entry name" value="OMPR_PHOB"/>
    <property type="match status" value="1"/>
</dbReference>
<keyword evidence="3" id="KW-0805">Transcription regulation</keyword>
<dbReference type="GO" id="GO:0005829">
    <property type="term" value="C:cytosol"/>
    <property type="evidence" value="ECO:0007669"/>
    <property type="project" value="TreeGrafter"/>
</dbReference>
<keyword evidence="1" id="KW-0597">Phosphoprotein</keyword>
<dbReference type="FunFam" id="1.10.10.10:FF:000216">
    <property type="entry name" value="DNA-binding response regulator"/>
    <property type="match status" value="1"/>
</dbReference>
<dbReference type="OrthoDB" id="8927943at2"/>
<dbReference type="Gene3D" id="1.10.10.10">
    <property type="entry name" value="Winged helix-like DNA-binding domain superfamily/Winged helix DNA-binding domain"/>
    <property type="match status" value="1"/>
</dbReference>
<evidence type="ECO:0000256" key="5">
    <source>
        <dbReference type="ARBA" id="ARBA00023159"/>
    </source>
</evidence>
<dbReference type="GO" id="GO:0032993">
    <property type="term" value="C:protein-DNA complex"/>
    <property type="evidence" value="ECO:0007669"/>
    <property type="project" value="TreeGrafter"/>
</dbReference>
<keyword evidence="4" id="KW-0238">DNA-binding</keyword>
<dbReference type="InterPro" id="IPR001867">
    <property type="entry name" value="OmpR/PhoB-type_DNA-bd"/>
</dbReference>
<dbReference type="GO" id="GO:0000156">
    <property type="term" value="F:phosphorelay response regulator activity"/>
    <property type="evidence" value="ECO:0007669"/>
    <property type="project" value="TreeGrafter"/>
</dbReference>
<dbReference type="SMART" id="SM00862">
    <property type="entry name" value="Trans_reg_C"/>
    <property type="match status" value="1"/>
</dbReference>
<dbReference type="InterPro" id="IPR016032">
    <property type="entry name" value="Sig_transdc_resp-reg_C-effctor"/>
</dbReference>
<protein>
    <submittedName>
        <fullName evidence="7">Transcriptional regulator</fullName>
    </submittedName>
</protein>
<evidence type="ECO:0000313" key="7">
    <source>
        <dbReference type="EMBL" id="BAX91844.1"/>
    </source>
</evidence>
<dbReference type="EMBL" id="AP018164">
    <property type="protein sequence ID" value="BAX91844.1"/>
    <property type="molecule type" value="Genomic_DNA"/>
</dbReference>
<evidence type="ECO:0000256" key="3">
    <source>
        <dbReference type="ARBA" id="ARBA00023015"/>
    </source>
</evidence>
<dbReference type="GO" id="GO:0006355">
    <property type="term" value="P:regulation of DNA-templated transcription"/>
    <property type="evidence" value="ECO:0007669"/>
    <property type="project" value="InterPro"/>
</dbReference>
<accession>A0A1Z4EFV2</accession>
<dbReference type="Pfam" id="PF00486">
    <property type="entry name" value="Trans_reg_C"/>
    <property type="match status" value="1"/>
</dbReference>
<evidence type="ECO:0000256" key="1">
    <source>
        <dbReference type="ARBA" id="ARBA00022553"/>
    </source>
</evidence>
<evidence type="ECO:0000313" key="8">
    <source>
        <dbReference type="Proteomes" id="UP000217736"/>
    </source>
</evidence>
<organism evidence="7 8">
    <name type="scientific">Mycobacterium shigaense</name>
    <dbReference type="NCBI Taxonomy" id="722731"/>
    <lineage>
        <taxon>Bacteria</taxon>
        <taxon>Bacillati</taxon>
        <taxon>Actinomycetota</taxon>
        <taxon>Actinomycetes</taxon>
        <taxon>Mycobacteriales</taxon>
        <taxon>Mycobacteriaceae</taxon>
        <taxon>Mycobacterium</taxon>
        <taxon>Mycobacterium simiae complex</taxon>
    </lineage>
</organism>
<keyword evidence="5" id="KW-0010">Activator</keyword>
<sequence length="246" mass="26717">MDVLLVSDQDDFEAALPALKALTHTMRRAALQDDGAGRRHAVDAAIVDARSDLAAARAVCRRLTSTAPGVAVVVVVAPTNFVAVDIDWHCDDVLLPAAGADELEARLRLAIKRRRNAVDGTLKFGDLLLHPATFAASLGGKELGLTATEFKLLNFLVQHAGRAFSRTRLMHEVWGYDSTGRVRTVDVHVRRLRAKLGTQHESMIDTVRGVGYMALTPPQPQWIFTDPVQQPAWASADEPASDAVAR</sequence>
<name>A0A1Z4EFV2_9MYCO</name>
<dbReference type="PANTHER" id="PTHR48111">
    <property type="entry name" value="REGULATOR OF RPOS"/>
    <property type="match status" value="1"/>
</dbReference>
<keyword evidence="2" id="KW-0902">Two-component regulatory system</keyword>
<reference evidence="8" key="1">
    <citation type="submission" date="2017-06" db="EMBL/GenBank/DDBJ databases">
        <title>Complete Genome Sequence of Mycobacterium shigaense.</title>
        <authorList>
            <person name="Fukano H."/>
            <person name="Yoshida M."/>
            <person name="Kazumi Y."/>
            <person name="Ogura Y."/>
            <person name="Mitarai S."/>
            <person name="Hayashi T."/>
            <person name="Hoshino Y."/>
        </authorList>
    </citation>
    <scope>NUCLEOTIDE SEQUENCE [LARGE SCALE GENOMIC DNA]</scope>
    <source>
        <strain evidence="8">UN-152</strain>
    </source>
</reference>